<name>A0ABD2PRU8_9PLAT</name>
<dbReference type="PROSITE" id="PS51159">
    <property type="entry name" value="CBM21"/>
    <property type="match status" value="1"/>
</dbReference>
<evidence type="ECO:0000259" key="1">
    <source>
        <dbReference type="PROSITE" id="PS51159"/>
    </source>
</evidence>
<dbReference type="Pfam" id="PF03370">
    <property type="entry name" value="CBM_21"/>
    <property type="match status" value="1"/>
</dbReference>
<reference evidence="2 3" key="1">
    <citation type="submission" date="2024-11" db="EMBL/GenBank/DDBJ databases">
        <title>Adaptive evolution of stress response genes in parasites aligns with host niche diversity.</title>
        <authorList>
            <person name="Hahn C."/>
            <person name="Resl P."/>
        </authorList>
    </citation>
    <scope>NUCLEOTIDE SEQUENCE [LARGE SCALE GENOMIC DNA]</scope>
    <source>
        <strain evidence="2">EGGRZ-B1_66</strain>
        <tissue evidence="2">Body</tissue>
    </source>
</reference>
<comment type="caution">
    <text evidence="2">The sequence shown here is derived from an EMBL/GenBank/DDBJ whole genome shotgun (WGS) entry which is preliminary data.</text>
</comment>
<proteinExistence type="predicted"/>
<dbReference type="InterPro" id="IPR038175">
    <property type="entry name" value="CBM21_dom_sf"/>
</dbReference>
<dbReference type="Gene3D" id="2.60.40.2440">
    <property type="entry name" value="Carbohydrate binding type-21 domain"/>
    <property type="match status" value="1"/>
</dbReference>
<dbReference type="PANTHER" id="PTHR12307">
    <property type="entry name" value="PROTEIN PHOSPHATASE 1 REGULATORY SUBUNIT"/>
    <property type="match status" value="1"/>
</dbReference>
<dbReference type="PANTHER" id="PTHR12307:SF48">
    <property type="entry name" value="PROTEIN PHOSPHATASE 1 REGULATORY SUBUNIT"/>
    <property type="match status" value="1"/>
</dbReference>
<keyword evidence="3" id="KW-1185">Reference proteome</keyword>
<sequence>MFCFETAAESKETRSVSRNFKAPFTLPSKTEEKPRFYLPTSGHSETVCTCMPWQPMFAQPAAQYLLFRNRVEMNNVALENISVDWNNSDYLQLHGTVKVKNVHFEKQVLVRITTDDWRTQSDHVASYNSRLSQCDFRFDSFEFRVLLHSSQLREKIQLAICYRTGSGSEFWDNNEGCNFVIKQSTNRKHLPHCMAKVYNQVIPTYTSSNFESFPSVWHDFNREPIYFR</sequence>
<dbReference type="EMBL" id="JBJKFK010003154">
    <property type="protein sequence ID" value="KAL3310200.1"/>
    <property type="molecule type" value="Genomic_DNA"/>
</dbReference>
<dbReference type="AlphaFoldDB" id="A0ABD2PRU8"/>
<dbReference type="InterPro" id="IPR050782">
    <property type="entry name" value="PP1_regulatory_subunit_3"/>
</dbReference>
<feature type="domain" description="CBM21" evidence="1">
    <location>
        <begin position="68"/>
        <end position="182"/>
    </location>
</feature>
<accession>A0ABD2PRU8</accession>
<dbReference type="InterPro" id="IPR005036">
    <property type="entry name" value="CBM21_dom"/>
</dbReference>
<protein>
    <submittedName>
        <fullName evidence="2">Protein phosphatase 1 regulatory subunit 3B</fullName>
    </submittedName>
</protein>
<dbReference type="Proteomes" id="UP001626550">
    <property type="component" value="Unassembled WGS sequence"/>
</dbReference>
<evidence type="ECO:0000313" key="3">
    <source>
        <dbReference type="Proteomes" id="UP001626550"/>
    </source>
</evidence>
<evidence type="ECO:0000313" key="2">
    <source>
        <dbReference type="EMBL" id="KAL3310200.1"/>
    </source>
</evidence>
<gene>
    <name evidence="2" type="primary">PPP1R3B</name>
    <name evidence="2" type="ORF">Ciccas_011238</name>
</gene>
<organism evidence="2 3">
    <name type="scientific">Cichlidogyrus casuarinus</name>
    <dbReference type="NCBI Taxonomy" id="1844966"/>
    <lineage>
        <taxon>Eukaryota</taxon>
        <taxon>Metazoa</taxon>
        <taxon>Spiralia</taxon>
        <taxon>Lophotrochozoa</taxon>
        <taxon>Platyhelminthes</taxon>
        <taxon>Monogenea</taxon>
        <taxon>Monopisthocotylea</taxon>
        <taxon>Dactylogyridea</taxon>
        <taxon>Ancyrocephalidae</taxon>
        <taxon>Cichlidogyrus</taxon>
    </lineage>
</organism>